<dbReference type="EMBL" id="STGY01000047">
    <property type="protein sequence ID" value="THV41231.1"/>
    <property type="molecule type" value="Genomic_DNA"/>
</dbReference>
<name>A0A4S8QCC0_9ACTN</name>
<evidence type="ECO:0000313" key="2">
    <source>
        <dbReference type="Proteomes" id="UP000308760"/>
    </source>
</evidence>
<comment type="caution">
    <text evidence="1">The sequence shown here is derived from an EMBL/GenBank/DDBJ whole genome shotgun (WGS) entry which is preliminary data.</text>
</comment>
<dbReference type="AlphaFoldDB" id="A0A4S8QCC0"/>
<protein>
    <submittedName>
        <fullName evidence="1">Uncharacterized protein</fullName>
    </submittedName>
</protein>
<dbReference type="InterPro" id="IPR055979">
    <property type="entry name" value="DUF7557"/>
</dbReference>
<dbReference type="Proteomes" id="UP000308760">
    <property type="component" value="Unassembled WGS sequence"/>
</dbReference>
<evidence type="ECO:0000313" key="1">
    <source>
        <dbReference type="EMBL" id="THV41231.1"/>
    </source>
</evidence>
<sequence>MQTTIRIDSQVRDRLETLKQDGENLGDVVQRLANAYNPFAGLGAVLAMPEVSAAVHADYQASLESATGENGVER</sequence>
<gene>
    <name evidence="1" type="ORF">FAB82_12410</name>
</gene>
<reference evidence="1 2" key="2">
    <citation type="submission" date="2019-05" db="EMBL/GenBank/DDBJ databases">
        <title>Glycomyces buryatensis sp. nov.</title>
        <authorList>
            <person name="Nikitina E."/>
        </authorList>
    </citation>
    <scope>NUCLEOTIDE SEQUENCE [LARGE SCALE GENOMIC DNA]</scope>
    <source>
        <strain evidence="1 2">18</strain>
    </source>
</reference>
<dbReference type="Pfam" id="PF24434">
    <property type="entry name" value="DUF7557"/>
    <property type="match status" value="1"/>
</dbReference>
<keyword evidence="2" id="KW-1185">Reference proteome</keyword>
<dbReference type="RefSeq" id="WP_136534863.1">
    <property type="nucleotide sequence ID" value="NZ_STGY01000047.1"/>
</dbReference>
<dbReference type="OrthoDB" id="5193666at2"/>
<organism evidence="1 2">
    <name type="scientific">Glycomyces buryatensis</name>
    <dbReference type="NCBI Taxonomy" id="2570927"/>
    <lineage>
        <taxon>Bacteria</taxon>
        <taxon>Bacillati</taxon>
        <taxon>Actinomycetota</taxon>
        <taxon>Actinomycetes</taxon>
        <taxon>Glycomycetales</taxon>
        <taxon>Glycomycetaceae</taxon>
        <taxon>Glycomyces</taxon>
    </lineage>
</organism>
<accession>A0A4S8QCC0</accession>
<proteinExistence type="predicted"/>
<reference evidence="2" key="1">
    <citation type="submission" date="2019-04" db="EMBL/GenBank/DDBJ databases">
        <title>Nocardioides xinjiangensis sp. nov.</title>
        <authorList>
            <person name="Liu S."/>
        </authorList>
    </citation>
    <scope>NUCLEOTIDE SEQUENCE [LARGE SCALE GENOMIC DNA]</scope>
    <source>
        <strain evidence="2">18</strain>
    </source>
</reference>